<evidence type="ECO:0000313" key="4">
    <source>
        <dbReference type="EMBL" id="JAQ18492.1"/>
    </source>
</evidence>
<dbReference type="PANTHER" id="PTHR13182">
    <property type="entry name" value="ZINC FINGER PROTEIN 622"/>
    <property type="match status" value="1"/>
</dbReference>
<name>A0A0A9Y0M0_LYGHE</name>
<accession>A0A0A9Y0M0</accession>
<dbReference type="Pfam" id="PF12756">
    <property type="entry name" value="zf-C2H2_2"/>
    <property type="match status" value="1"/>
</dbReference>
<organism evidence="3">
    <name type="scientific">Lygus hesperus</name>
    <name type="common">Western plant bug</name>
    <dbReference type="NCBI Taxonomy" id="30085"/>
    <lineage>
        <taxon>Eukaryota</taxon>
        <taxon>Metazoa</taxon>
        <taxon>Ecdysozoa</taxon>
        <taxon>Arthropoda</taxon>
        <taxon>Hexapoda</taxon>
        <taxon>Insecta</taxon>
        <taxon>Pterygota</taxon>
        <taxon>Neoptera</taxon>
        <taxon>Paraneoptera</taxon>
        <taxon>Hemiptera</taxon>
        <taxon>Heteroptera</taxon>
        <taxon>Panheteroptera</taxon>
        <taxon>Cimicomorpha</taxon>
        <taxon>Miridae</taxon>
        <taxon>Mirini</taxon>
        <taxon>Lygus</taxon>
    </lineage>
</organism>
<proteinExistence type="predicted"/>
<dbReference type="EMBL" id="GDHC01000137">
    <property type="protein sequence ID" value="JAQ18492.1"/>
    <property type="molecule type" value="Transcribed_RNA"/>
</dbReference>
<dbReference type="PROSITE" id="PS00028">
    <property type="entry name" value="ZINC_FINGER_C2H2_1"/>
    <property type="match status" value="1"/>
</dbReference>
<dbReference type="GO" id="GO:0042273">
    <property type="term" value="P:ribosomal large subunit biogenesis"/>
    <property type="evidence" value="ECO:0007669"/>
    <property type="project" value="TreeGrafter"/>
</dbReference>
<reference evidence="4" key="3">
    <citation type="journal article" date="2016" name="Gigascience">
        <title>De novo construction of an expanded transcriptome assembly for the western tarnished plant bug, Lygus hesperus.</title>
        <authorList>
            <person name="Tassone E.E."/>
            <person name="Geib S.M."/>
            <person name="Hall B."/>
            <person name="Fabrick J.A."/>
            <person name="Brent C.S."/>
            <person name="Hull J.J."/>
        </authorList>
    </citation>
    <scope>NUCLEOTIDE SEQUENCE</scope>
</reference>
<feature type="domain" description="C2H2-type" evidence="2">
    <location>
        <begin position="76"/>
        <end position="98"/>
    </location>
</feature>
<gene>
    <name evidence="4" type="primary">ZNF622_2</name>
    <name evidence="3" type="ORF">CM83_27432</name>
    <name evidence="4" type="ORF">g.22943</name>
</gene>
<sequence length="180" mass="20139">MDDGTKALVSNSTKDAAPIPVGCSLFDTHTGFDSIHELLEYMLQTYGFFIPFIDFLLDIEGLLLYLGYKIGVGHSCILCHRQFQSTASVQAHMRDKGHCFISLRNSDGEDDMELAAMYYFPNTIDYDYDAQDSEEDGSWDVYGDGDGDEDEDEDEDCDDGYECGDKGPMGVEDATLIREQ</sequence>
<evidence type="ECO:0000256" key="1">
    <source>
        <dbReference type="SAM" id="MobiDB-lite"/>
    </source>
</evidence>
<reference evidence="3" key="2">
    <citation type="submission" date="2014-07" db="EMBL/GenBank/DDBJ databases">
        <authorList>
            <person name="Hull J."/>
        </authorList>
    </citation>
    <scope>NUCLEOTIDE SEQUENCE</scope>
</reference>
<dbReference type="AlphaFoldDB" id="A0A0A9Y0M0"/>
<feature type="compositionally biased region" description="Acidic residues" evidence="1">
    <location>
        <begin position="132"/>
        <end position="162"/>
    </location>
</feature>
<dbReference type="InterPro" id="IPR041661">
    <property type="entry name" value="ZN622/Rei1/Reh1_Znf-C2H2"/>
</dbReference>
<dbReference type="InterPro" id="IPR040025">
    <property type="entry name" value="Znf622/Rei1/Reh1"/>
</dbReference>
<feature type="region of interest" description="Disordered" evidence="1">
    <location>
        <begin position="132"/>
        <end position="180"/>
    </location>
</feature>
<dbReference type="InterPro" id="IPR013087">
    <property type="entry name" value="Znf_C2H2_type"/>
</dbReference>
<evidence type="ECO:0000259" key="2">
    <source>
        <dbReference type="PROSITE" id="PS00028"/>
    </source>
</evidence>
<reference evidence="3" key="1">
    <citation type="journal article" date="2014" name="PLoS ONE">
        <title>Transcriptome-Based Identification of ABC Transporters in the Western Tarnished Plant Bug Lygus hesperus.</title>
        <authorList>
            <person name="Hull J.J."/>
            <person name="Chaney K."/>
            <person name="Geib S.M."/>
            <person name="Fabrick J.A."/>
            <person name="Brent C.S."/>
            <person name="Walsh D."/>
            <person name="Lavine L.C."/>
        </authorList>
    </citation>
    <scope>NUCLEOTIDE SEQUENCE</scope>
</reference>
<dbReference type="PANTHER" id="PTHR13182:SF8">
    <property type="entry name" value="CYTOPLASMIC 60S SUBUNIT BIOGENESIS FACTOR ZNF622"/>
    <property type="match status" value="1"/>
</dbReference>
<evidence type="ECO:0000313" key="3">
    <source>
        <dbReference type="EMBL" id="JAG25729.1"/>
    </source>
</evidence>
<dbReference type="GO" id="GO:0030687">
    <property type="term" value="C:preribosome, large subunit precursor"/>
    <property type="evidence" value="ECO:0007669"/>
    <property type="project" value="TreeGrafter"/>
</dbReference>
<protein>
    <submittedName>
        <fullName evidence="4">Zinc finger protein 622</fullName>
    </submittedName>
</protein>
<dbReference type="EMBL" id="GBHO01017875">
    <property type="protein sequence ID" value="JAG25729.1"/>
    <property type="molecule type" value="Transcribed_RNA"/>
</dbReference>